<sequence length="335" mass="37197">MPRLFLLTLGLLPWIPVFLCEITTEEELAVLEGGSLTIPCHYEPQFAGYVKYWCQGRIREFCTSMAQTDELPSADTSEARVSISDDPVQQVFTVTMRDMKEADSGWYMCGVKIGGVWSTDDSAFTHIKVVHGMSIVNSRVSGEEGSSVTVECLYSEKYRESERKWCRSGDWNSCRRTGPDGSYEDASVAISDDRTGAFTVTLKKLQMRDAGWYWCSAGQQKVGVHVLVSARPTAAAVSVTSAPTPSPTVEHLPPQKSSANCWHRHSRVWVSVVVCSTLLLLLCVALLARKLWKLHMKDPSLRKSNAMTGTYKEFAGEDMQSAAVIILSKDSPLMY</sequence>
<dbReference type="GO" id="GO:0005886">
    <property type="term" value="C:plasma membrane"/>
    <property type="evidence" value="ECO:0007669"/>
    <property type="project" value="TreeGrafter"/>
</dbReference>
<organism evidence="7 8">
    <name type="scientific">Salarias fasciatus</name>
    <name type="common">Jewelled blenny</name>
    <name type="synonym">Blennius fasciatus</name>
    <dbReference type="NCBI Taxonomy" id="181472"/>
    <lineage>
        <taxon>Eukaryota</taxon>
        <taxon>Metazoa</taxon>
        <taxon>Chordata</taxon>
        <taxon>Craniata</taxon>
        <taxon>Vertebrata</taxon>
        <taxon>Euteleostomi</taxon>
        <taxon>Actinopterygii</taxon>
        <taxon>Neopterygii</taxon>
        <taxon>Teleostei</taxon>
        <taxon>Neoteleostei</taxon>
        <taxon>Acanthomorphata</taxon>
        <taxon>Ovalentaria</taxon>
        <taxon>Blenniimorphae</taxon>
        <taxon>Blenniiformes</taxon>
        <taxon>Blennioidei</taxon>
        <taxon>Blenniidae</taxon>
        <taxon>Salariinae</taxon>
        <taxon>Salarias</taxon>
    </lineage>
</organism>
<keyword evidence="5" id="KW-0732">Signal</keyword>
<feature type="chain" id="PRO_5025328656" evidence="5">
    <location>
        <begin position="21"/>
        <end position="335"/>
    </location>
</feature>
<reference evidence="7" key="1">
    <citation type="submission" date="2019-06" db="EMBL/GenBank/DDBJ databases">
        <authorList>
            <consortium name="Wellcome Sanger Institute Data Sharing"/>
        </authorList>
    </citation>
    <scope>NUCLEOTIDE SEQUENCE [LARGE SCALE GENOMIC DNA]</scope>
</reference>
<feature type="signal peptide" evidence="5">
    <location>
        <begin position="1"/>
        <end position="20"/>
    </location>
</feature>
<dbReference type="OMA" id="QHVPIAF"/>
<dbReference type="CDD" id="cd05716">
    <property type="entry name" value="IgV_pIgR_like"/>
    <property type="match status" value="2"/>
</dbReference>
<reference evidence="7" key="3">
    <citation type="submission" date="2025-09" db="UniProtKB">
        <authorList>
            <consortium name="Ensembl"/>
        </authorList>
    </citation>
    <scope>IDENTIFICATION</scope>
</reference>
<evidence type="ECO:0000256" key="4">
    <source>
        <dbReference type="SAM" id="Phobius"/>
    </source>
</evidence>
<keyword evidence="3 4" id="KW-0472">Membrane</keyword>
<feature type="transmembrane region" description="Helical" evidence="4">
    <location>
        <begin position="268"/>
        <end position="288"/>
    </location>
</feature>
<dbReference type="PANTHER" id="PTHR11860:SF87">
    <property type="entry name" value="CMRF35-LIKE MOLECULE 8"/>
    <property type="match status" value="1"/>
</dbReference>
<feature type="domain" description="Ig-like" evidence="6">
    <location>
        <begin position="144"/>
        <end position="240"/>
    </location>
</feature>
<reference evidence="7" key="2">
    <citation type="submission" date="2025-08" db="UniProtKB">
        <authorList>
            <consortium name="Ensembl"/>
        </authorList>
    </citation>
    <scope>IDENTIFICATION</scope>
</reference>
<evidence type="ECO:0000313" key="8">
    <source>
        <dbReference type="Proteomes" id="UP000472267"/>
    </source>
</evidence>
<dbReference type="AlphaFoldDB" id="A0A672HJY3"/>
<dbReference type="OrthoDB" id="8865476at2759"/>
<evidence type="ECO:0000256" key="3">
    <source>
        <dbReference type="ARBA" id="ARBA00023136"/>
    </source>
</evidence>
<name>A0A672HJY3_SALFA</name>
<dbReference type="PROSITE" id="PS50835">
    <property type="entry name" value="IG_LIKE"/>
    <property type="match status" value="2"/>
</dbReference>
<feature type="domain" description="Ig-like" evidence="6">
    <location>
        <begin position="13"/>
        <end position="125"/>
    </location>
</feature>
<evidence type="ECO:0000256" key="5">
    <source>
        <dbReference type="SAM" id="SignalP"/>
    </source>
</evidence>
<evidence type="ECO:0000256" key="1">
    <source>
        <dbReference type="ARBA" id="ARBA00004370"/>
    </source>
</evidence>
<keyword evidence="4" id="KW-1133">Transmembrane helix</keyword>
<dbReference type="Proteomes" id="UP000472267">
    <property type="component" value="Chromosome 18"/>
</dbReference>
<dbReference type="InterPro" id="IPR003599">
    <property type="entry name" value="Ig_sub"/>
</dbReference>
<dbReference type="GO" id="GO:0004888">
    <property type="term" value="F:transmembrane signaling receptor activity"/>
    <property type="evidence" value="ECO:0007669"/>
    <property type="project" value="TreeGrafter"/>
</dbReference>
<dbReference type="SMART" id="SM00409">
    <property type="entry name" value="IG"/>
    <property type="match status" value="2"/>
</dbReference>
<dbReference type="PANTHER" id="PTHR11860">
    <property type="entry name" value="POLYMERIC-IMMUNOGLOBULIN RECEPTOR"/>
    <property type="match status" value="1"/>
</dbReference>
<evidence type="ECO:0000256" key="2">
    <source>
        <dbReference type="ARBA" id="ARBA00022692"/>
    </source>
</evidence>
<dbReference type="InterPro" id="IPR036179">
    <property type="entry name" value="Ig-like_dom_sf"/>
</dbReference>
<proteinExistence type="predicted"/>
<accession>A0A672HJY3</accession>
<gene>
    <name evidence="7" type="primary">pigr</name>
</gene>
<dbReference type="Gene3D" id="2.60.40.10">
    <property type="entry name" value="Immunoglobulins"/>
    <property type="match status" value="2"/>
</dbReference>
<dbReference type="Pfam" id="PF07686">
    <property type="entry name" value="V-set"/>
    <property type="match status" value="2"/>
</dbReference>
<dbReference type="Ensembl" id="ENSSFAT00005030446.1">
    <property type="protein sequence ID" value="ENSSFAP00005029367.1"/>
    <property type="gene ID" value="ENSSFAG00005014936.1"/>
</dbReference>
<dbReference type="InParanoid" id="A0A672HJY3"/>
<dbReference type="InterPro" id="IPR013783">
    <property type="entry name" value="Ig-like_fold"/>
</dbReference>
<dbReference type="InterPro" id="IPR013106">
    <property type="entry name" value="Ig_V-set"/>
</dbReference>
<keyword evidence="2 4" id="KW-0812">Transmembrane</keyword>
<dbReference type="InterPro" id="IPR050671">
    <property type="entry name" value="CD300_family_receptors"/>
</dbReference>
<keyword evidence="8" id="KW-1185">Reference proteome</keyword>
<comment type="subcellular location">
    <subcellularLocation>
        <location evidence="1">Membrane</location>
    </subcellularLocation>
</comment>
<evidence type="ECO:0000313" key="7">
    <source>
        <dbReference type="Ensembl" id="ENSSFAP00005029367.1"/>
    </source>
</evidence>
<dbReference type="InterPro" id="IPR007110">
    <property type="entry name" value="Ig-like_dom"/>
</dbReference>
<protein>
    <submittedName>
        <fullName evidence="7">CMRF35-like molecule 5</fullName>
    </submittedName>
</protein>
<evidence type="ECO:0000259" key="6">
    <source>
        <dbReference type="PROSITE" id="PS50835"/>
    </source>
</evidence>
<dbReference type="SUPFAM" id="SSF48726">
    <property type="entry name" value="Immunoglobulin"/>
    <property type="match status" value="2"/>
</dbReference>